<comment type="subunit">
    <text evidence="3">Monomer.</text>
</comment>
<evidence type="ECO:0000256" key="3">
    <source>
        <dbReference type="ARBA" id="ARBA00011245"/>
    </source>
</evidence>
<dbReference type="SUPFAM" id="SSF55729">
    <property type="entry name" value="Acyl-CoA N-acyltransferases (Nat)"/>
    <property type="match status" value="2"/>
</dbReference>
<evidence type="ECO:0000256" key="4">
    <source>
        <dbReference type="ARBA" id="ARBA00012923"/>
    </source>
</evidence>
<evidence type="ECO:0000259" key="11">
    <source>
        <dbReference type="Pfam" id="PF01233"/>
    </source>
</evidence>
<dbReference type="InterPro" id="IPR000903">
    <property type="entry name" value="NMT"/>
</dbReference>
<evidence type="ECO:0000313" key="14">
    <source>
        <dbReference type="Proteomes" id="UP000038830"/>
    </source>
</evidence>
<evidence type="ECO:0000256" key="6">
    <source>
        <dbReference type="ARBA" id="ARBA00022490"/>
    </source>
</evidence>
<dbReference type="Proteomes" id="UP000038830">
    <property type="component" value="Unassembled WGS sequence"/>
</dbReference>
<dbReference type="PIRSF" id="PIRSF015892">
    <property type="entry name" value="N-myristl_transf"/>
    <property type="match status" value="1"/>
</dbReference>
<dbReference type="PROSITE" id="PS00976">
    <property type="entry name" value="NMT_2"/>
    <property type="match status" value="1"/>
</dbReference>
<evidence type="ECO:0000256" key="10">
    <source>
        <dbReference type="RuleBase" id="RU004178"/>
    </source>
</evidence>
<dbReference type="InterPro" id="IPR022677">
    <property type="entry name" value="NMT_C"/>
</dbReference>
<dbReference type="EC" id="2.3.1.97" evidence="4 9"/>
<comment type="similarity">
    <text evidence="2 10">Belongs to the NMT family.</text>
</comment>
<protein>
    <recommendedName>
        <fullName evidence="5 9">Glycylpeptide N-tetradecanoyltransferase</fullName>
        <ecNumber evidence="4 9">2.3.1.97</ecNumber>
    </recommendedName>
</protein>
<sequence>MSKKSIQELLEKLAQGVQLDEQQQKTMDDYKFWKTQPVPNFDEKIDEEGVIEQKSVDQISKEPLPLRPEFEWADLDLNKDEDRAEVYKLLYENYVEDVDSSFRFKYSTDFLDWALKPPGYKKEWHVGVRVKDSGRLVGFIAGTPADLRVRANSVHAVEINFICVHKKLRSKRLAPILIKEVTRRVNLTGIFQALYTAGVVLPSPVSVCRYSHRPLNWSKLHDVGFSYLPPDVTKTQMIAKYTLRNEGKVKNLRRVKLEDFDQVSKLFLKYQDRYDLVQDFTPDEIKHWLFGNLEIEDSKKVVHTFVVENEEGKITDFFSFYLLPFTVLNNAQHDEVGIAYLFYYASDVAFEANADSNGALKKRLTDLINDALIIAKRLNVDVFNALTCQDNNLFIQDLKFGAGDGLLNYYLFNYRAKFISGGLDDEKKIDPNNLSKIGVVML</sequence>
<comment type="subcellular location">
    <subcellularLocation>
        <location evidence="1">Cytoplasm</location>
    </subcellularLocation>
</comment>
<accession>A0A0H5C724</accession>
<feature type="domain" description="Glycylpeptide N-tetradecanoyltransferase N-terminal" evidence="11">
    <location>
        <begin position="52"/>
        <end position="208"/>
    </location>
</feature>
<evidence type="ECO:0000259" key="12">
    <source>
        <dbReference type="Pfam" id="PF02799"/>
    </source>
</evidence>
<dbReference type="Gene3D" id="3.40.630.30">
    <property type="match status" value="2"/>
</dbReference>
<comment type="function">
    <text evidence="9">Adds a myristoyl group to the N-terminal glycine residue of certain cellular proteins.</text>
</comment>
<keyword evidence="6" id="KW-0963">Cytoplasm</keyword>
<proteinExistence type="inferred from homology"/>
<dbReference type="AlphaFoldDB" id="A0A0H5C724"/>
<dbReference type="Pfam" id="PF02799">
    <property type="entry name" value="NMT_C"/>
    <property type="match status" value="1"/>
</dbReference>
<keyword evidence="7 9" id="KW-0808">Transferase</keyword>
<evidence type="ECO:0000256" key="8">
    <source>
        <dbReference type="ARBA" id="ARBA00023315"/>
    </source>
</evidence>
<evidence type="ECO:0000256" key="7">
    <source>
        <dbReference type="ARBA" id="ARBA00022679"/>
    </source>
</evidence>
<dbReference type="Pfam" id="PF01233">
    <property type="entry name" value="NMT"/>
    <property type="match status" value="1"/>
</dbReference>
<gene>
    <name evidence="13" type="ORF">BN1211_4762</name>
</gene>
<dbReference type="EMBL" id="CDQK01000005">
    <property type="protein sequence ID" value="CEP24050.1"/>
    <property type="molecule type" value="Genomic_DNA"/>
</dbReference>
<dbReference type="InterPro" id="IPR022678">
    <property type="entry name" value="NMT_CS"/>
</dbReference>
<evidence type="ECO:0000256" key="2">
    <source>
        <dbReference type="ARBA" id="ARBA00009469"/>
    </source>
</evidence>
<comment type="catalytic activity">
    <reaction evidence="9">
        <text>N-terminal glycyl-[protein] + tetradecanoyl-CoA = N-tetradecanoylglycyl-[protein] + CoA + H(+)</text>
        <dbReference type="Rhea" id="RHEA:15521"/>
        <dbReference type="Rhea" id="RHEA-COMP:12666"/>
        <dbReference type="Rhea" id="RHEA-COMP:12667"/>
        <dbReference type="ChEBI" id="CHEBI:15378"/>
        <dbReference type="ChEBI" id="CHEBI:57287"/>
        <dbReference type="ChEBI" id="CHEBI:57385"/>
        <dbReference type="ChEBI" id="CHEBI:64723"/>
        <dbReference type="ChEBI" id="CHEBI:133050"/>
        <dbReference type="EC" id="2.3.1.97"/>
    </reaction>
</comment>
<organism evidence="13 14">
    <name type="scientific">Cyberlindnera jadinii (strain ATCC 18201 / CBS 1600 / BCRC 20928 / JCM 3617 / NBRC 0987 / NRRL Y-1542)</name>
    <name type="common">Torula yeast</name>
    <name type="synonym">Candida utilis</name>
    <dbReference type="NCBI Taxonomy" id="983966"/>
    <lineage>
        <taxon>Eukaryota</taxon>
        <taxon>Fungi</taxon>
        <taxon>Dikarya</taxon>
        <taxon>Ascomycota</taxon>
        <taxon>Saccharomycotina</taxon>
        <taxon>Saccharomycetes</taxon>
        <taxon>Phaffomycetales</taxon>
        <taxon>Phaffomycetaceae</taxon>
        <taxon>Cyberlindnera</taxon>
    </lineage>
</organism>
<dbReference type="GO" id="GO:0005737">
    <property type="term" value="C:cytoplasm"/>
    <property type="evidence" value="ECO:0007669"/>
    <property type="project" value="UniProtKB-SubCell"/>
</dbReference>
<name>A0A0H5C724_CYBJN</name>
<evidence type="ECO:0000256" key="9">
    <source>
        <dbReference type="RuleBase" id="RU000586"/>
    </source>
</evidence>
<evidence type="ECO:0000313" key="13">
    <source>
        <dbReference type="EMBL" id="CEP24050.1"/>
    </source>
</evidence>
<feature type="domain" description="Glycylpeptide N-tetradecanoyltransferase C-terminal" evidence="12">
    <location>
        <begin position="222"/>
        <end position="440"/>
    </location>
</feature>
<dbReference type="InterPro" id="IPR022676">
    <property type="entry name" value="NMT_N"/>
</dbReference>
<reference evidence="14" key="1">
    <citation type="journal article" date="2015" name="J. Biotechnol.">
        <title>The structure of the Cyberlindnera jadinii genome and its relation to Candida utilis analyzed by the occurrence of single nucleotide polymorphisms.</title>
        <authorList>
            <person name="Rupp O."/>
            <person name="Brinkrolf K."/>
            <person name="Buerth C."/>
            <person name="Kunigo M."/>
            <person name="Schneider J."/>
            <person name="Jaenicke S."/>
            <person name="Goesmann A."/>
            <person name="Puehler A."/>
            <person name="Jaeger K.-E."/>
            <person name="Ernst J.F."/>
        </authorList>
    </citation>
    <scope>NUCLEOTIDE SEQUENCE [LARGE SCALE GENOMIC DNA]</scope>
    <source>
        <strain evidence="14">ATCC 18201 / CBS 1600 / BCRC 20928 / JCM 3617 / NBRC 0987 / NRRL Y-1542</strain>
    </source>
</reference>
<dbReference type="PANTHER" id="PTHR11377:SF5">
    <property type="entry name" value="GLYCYLPEPTIDE N-TETRADECANOYLTRANSFERASE"/>
    <property type="match status" value="1"/>
</dbReference>
<dbReference type="InterPro" id="IPR016181">
    <property type="entry name" value="Acyl_CoA_acyltransferase"/>
</dbReference>
<dbReference type="PANTHER" id="PTHR11377">
    <property type="entry name" value="N-MYRISTOYL TRANSFERASE"/>
    <property type="match status" value="1"/>
</dbReference>
<dbReference type="GO" id="GO:0004379">
    <property type="term" value="F:glycylpeptide N-tetradecanoyltransferase activity"/>
    <property type="evidence" value="ECO:0007669"/>
    <property type="project" value="UniProtKB-EC"/>
</dbReference>
<evidence type="ECO:0000256" key="1">
    <source>
        <dbReference type="ARBA" id="ARBA00004496"/>
    </source>
</evidence>
<evidence type="ECO:0000256" key="5">
    <source>
        <dbReference type="ARBA" id="ARBA00022240"/>
    </source>
</evidence>
<dbReference type="FunFam" id="3.40.630.30:FF:000056">
    <property type="entry name" value="Glycylpeptide N-tetradecanoyltransferase"/>
    <property type="match status" value="1"/>
</dbReference>
<keyword evidence="8 9" id="KW-0012">Acyltransferase</keyword>
<dbReference type="FunFam" id="3.40.630.30:FF:000042">
    <property type="entry name" value="Glycylpeptide N-tetradecanoyltransferase"/>
    <property type="match status" value="1"/>
</dbReference>